<dbReference type="SUPFAM" id="SSF52777">
    <property type="entry name" value="CoA-dependent acyltransferases"/>
    <property type="match status" value="4"/>
</dbReference>
<feature type="domain" description="Carrier" evidence="6">
    <location>
        <begin position="1"/>
        <end position="79"/>
    </location>
</feature>
<dbReference type="Gene3D" id="3.30.559.10">
    <property type="entry name" value="Chloramphenicol acetyltransferase-like domain"/>
    <property type="match status" value="2"/>
</dbReference>
<dbReference type="InterPro" id="IPR057737">
    <property type="entry name" value="Condensation_MtbB-like"/>
</dbReference>
<evidence type="ECO:0000256" key="4">
    <source>
        <dbReference type="ARBA" id="ARBA00022598"/>
    </source>
</evidence>
<evidence type="ECO:0000256" key="2">
    <source>
        <dbReference type="ARBA" id="ARBA00022450"/>
    </source>
</evidence>
<dbReference type="GO" id="GO:0005737">
    <property type="term" value="C:cytoplasm"/>
    <property type="evidence" value="ECO:0007669"/>
    <property type="project" value="TreeGrafter"/>
</dbReference>
<dbReference type="PANTHER" id="PTHR45527">
    <property type="entry name" value="NONRIBOSOMAL PEPTIDE SYNTHETASE"/>
    <property type="match status" value="1"/>
</dbReference>
<dbReference type="Gene3D" id="3.40.50.150">
    <property type="entry name" value="Vaccinia Virus protein VP39"/>
    <property type="match status" value="1"/>
</dbReference>
<comment type="caution">
    <text evidence="7">The sequence shown here is derived from an EMBL/GenBank/DDBJ whole genome shotgun (WGS) entry which is preliminary data.</text>
</comment>
<dbReference type="InterPro" id="IPR009081">
    <property type="entry name" value="PP-bd_ACP"/>
</dbReference>
<dbReference type="SUPFAM" id="SSF47336">
    <property type="entry name" value="ACP-like"/>
    <property type="match status" value="3"/>
</dbReference>
<dbReference type="GO" id="GO:0044550">
    <property type="term" value="P:secondary metabolite biosynthetic process"/>
    <property type="evidence" value="ECO:0007669"/>
    <property type="project" value="TreeGrafter"/>
</dbReference>
<dbReference type="CDD" id="cd19535">
    <property type="entry name" value="Cyc_NRPS"/>
    <property type="match status" value="2"/>
</dbReference>
<dbReference type="InterPro" id="IPR023213">
    <property type="entry name" value="CAT-like_dom_sf"/>
</dbReference>
<keyword evidence="4" id="KW-0436">Ligase</keyword>
<dbReference type="PROSITE" id="PS00012">
    <property type="entry name" value="PHOSPHOPANTETHEINE"/>
    <property type="match status" value="2"/>
</dbReference>
<dbReference type="SUPFAM" id="SSF56801">
    <property type="entry name" value="Acetyl-CoA synthetase-like"/>
    <property type="match status" value="1"/>
</dbReference>
<evidence type="ECO:0000259" key="6">
    <source>
        <dbReference type="PROSITE" id="PS50075"/>
    </source>
</evidence>
<dbReference type="InterPro" id="IPR001242">
    <property type="entry name" value="Condensation_dom"/>
</dbReference>
<name>A0A2U1E5J2_9FIRM</name>
<dbReference type="PROSITE" id="PS50075">
    <property type="entry name" value="CARRIER"/>
    <property type="match status" value="3"/>
</dbReference>
<protein>
    <submittedName>
        <fullName evidence="7">Yersiniabactin nonribosomal peptide synthetase</fullName>
    </submittedName>
</protein>
<dbReference type="InterPro" id="IPR006162">
    <property type="entry name" value="Ppantetheine_attach_site"/>
</dbReference>
<feature type="domain" description="Carrier" evidence="6">
    <location>
        <begin position="1972"/>
        <end position="2047"/>
    </location>
</feature>
<dbReference type="InterPro" id="IPR042099">
    <property type="entry name" value="ANL_N_sf"/>
</dbReference>
<keyword evidence="8" id="KW-1185">Reference proteome</keyword>
<evidence type="ECO:0000256" key="5">
    <source>
        <dbReference type="ARBA" id="ARBA00023194"/>
    </source>
</evidence>
<keyword evidence="5" id="KW-0045">Antibiotic biosynthesis</keyword>
<dbReference type="GO" id="GO:0031177">
    <property type="term" value="F:phosphopantetheine binding"/>
    <property type="evidence" value="ECO:0007669"/>
    <property type="project" value="InterPro"/>
</dbReference>
<evidence type="ECO:0000256" key="1">
    <source>
        <dbReference type="ARBA" id="ARBA00001957"/>
    </source>
</evidence>
<dbReference type="Gene3D" id="3.30.300.30">
    <property type="match status" value="2"/>
</dbReference>
<dbReference type="Pfam" id="PF00550">
    <property type="entry name" value="PP-binding"/>
    <property type="match status" value="3"/>
</dbReference>
<dbReference type="EMBL" id="QEKV01000002">
    <property type="protein sequence ID" value="PVY95165.1"/>
    <property type="molecule type" value="Genomic_DNA"/>
</dbReference>
<dbReference type="Gene3D" id="3.40.50.12780">
    <property type="entry name" value="N-terminal domain of ligase-like"/>
    <property type="match status" value="1"/>
</dbReference>
<dbReference type="PANTHER" id="PTHR45527:SF10">
    <property type="entry name" value="PYOCHELIN SYNTHASE PCHF"/>
    <property type="match status" value="1"/>
</dbReference>
<organism evidence="7 8">
    <name type="scientific">Ezakiella coagulans</name>
    <dbReference type="NCBI Taxonomy" id="46507"/>
    <lineage>
        <taxon>Bacteria</taxon>
        <taxon>Bacillati</taxon>
        <taxon>Bacillota</taxon>
        <taxon>Tissierellia</taxon>
        <taxon>Ezakiella</taxon>
    </lineage>
</organism>
<dbReference type="Pfam" id="PF00668">
    <property type="entry name" value="Condensation"/>
    <property type="match status" value="2"/>
</dbReference>
<dbReference type="Proteomes" id="UP000245793">
    <property type="component" value="Unassembled WGS sequence"/>
</dbReference>
<dbReference type="FunFam" id="3.30.559.10:FF:000023">
    <property type="entry name" value="Non-ribosomal peptide synthetase"/>
    <property type="match status" value="2"/>
</dbReference>
<dbReference type="GO" id="GO:0017000">
    <property type="term" value="P:antibiotic biosynthetic process"/>
    <property type="evidence" value="ECO:0007669"/>
    <property type="project" value="UniProtKB-KW"/>
</dbReference>
<accession>A0A2U1E5J2</accession>
<sequence length="2063" mass="238094">METYQTKQQAVRLLDEMLQANLDGFKPSGKDNLIEKGLGSIQIMQIVSELKKLGIKLSFAKLMENPTLEDWIRLIEKANIKNIDKKTESREKNISEEFPLTDVQYAYFVGREEDQVLGGVGCHAYLEIDGQEIVTDKLTAAWNCLQMENPMLRAKFNRNGTQQIMEEPYSKEVKIFNYTSLSEEDADIKLLEMRKEMSHRKFDIEVGEVASLSIALLKDKKHRIFLDIDILVADIMSIGIIMSRLVELYCGEDKVSIDSNYTFKNYLEERKIDDEIYKKDKEFWKKKIESSFPLEAPNLPINKKPEMIEKVVFSRRKKIISKENWIKIKENAYKNKVTPSMVLLSAYSMIIERWTNQEKFVINVPLFNRDVNDNSVKRMVADFTNLLLVECERKNEKFLDRVKTISGTFLENASHSSYSGVQVQRDVYKEVGKTINIAPVVFACNIDYPLETQETRKIFGKINYMVSQTPQVWLDFQTYLVDDEIVLCWDVVDELYPDGMIDDMFDSLYTLLQSLSDNENWYRLPEILPLNQIEDREKELKNILPLSYPKQTLYTEFLDRIKVNPEKVAIVDAQSGIELTYGDLYKKALIIATNLISFGVKKNDYVGITLPRGYSQIVGILGILFAGAAYVPIGINQPNERRRKIYEQIGIKHVLSNKNTIRDFNLDDTDITFVDIDQSTIQSIIEKPVNISPFDTAYVIMTSGTTGIPKGVEIAHNSAVNTINDLNERYEVNANDSVIMVSAIDFDLSVYDIFGILSAGGTIITLDDNNFKDPELWLKLIEKYEVTMWNSVPILFDMLVTMAEGKDVSIPLRLVFLSGDWIATTLPKRFYNRSKNSLVVGMGGGTEASIWSNYINVPKEIPKNWISIPYGKALKNQVYRVVDGLGRICPNYVKGELLIGGVGVAKGYRGDKELTEKKFIESDGVKWYRTGDAGRTWNDGTIEFLGRLDNQVKVKGHRIELGEIEDALIENPKINKAVVDVIKIGTNNQLVAFIESNESKDYTLTRLSSNEKINKLKSEYIDYDEYLNSENNMVLGLIFSIFMDLGISQGKRYSFDEIMKFGEIDIGYELLVKRWLLLLQEHSMISLEDGIYLFKKIDIALDTTVNLDNFKNNVVDIIQGKKQAIDVFYASESKLSPSRLLKKLKNYRENINELIETIKMVFDSKNKKLKILDIGGRNSELTEELIINFEDKIEKYVYTDNSLYFANEFEGIKNKYTCFEFIKINSSNKYLENFKMENFDIIILYNSLHRSQNISDMLHDIKTILAPMSVVIGTEINDNLLLPEISASILEQGFSDFDLSERNGKIIPSIKNIQMASENCKYRTAYLSNDAEVKKTGKMIYVLGNNKIEVKQDELTKFLKNKIPEYMIPFEFVIVGEMPLNKNGKIDRKELRKLIEGHDNQDSGYDSKSIEGKNETEKYDEITRKLVNIYKEILNDMNVLSTSNYFQLGGDSLTATKIVSEVQKELCVQISIGDIFKYPVLRELSEYIKKIDKKRNLSFQKIIPDVENINEPFALTDVQFAYWAGRSGAYSLGEVSSHCYFELDCKNIDINRVQKVINDMIREHPMLRCIILKDGRQQILKKVPPFILDINNLSCFEEDDMEIALKTVRKKMSHEIIKMDQWPLFDFKVSLLKNDNLRIHVSFDNIILDGWSMFYILKELKTRYEDENYHYIIPELSFRDYVIAMEKEKESDQYRQDKQYWMDRLDEFLDAPIIKGSISEDKVENQIFSRREAYVSEDGWNKIRKIAKSYEVTPAILLITLFSDTLREYSLNKEFVLNITQFNRNEIHPDINKIVGDFTTLTYLEVKNSNEDILVNRARILQKQLSDDMNHGLYSAIKFSRELRLKQKKEKGSLMPIVFTSGIGLSQGGKNDWLGKISYNISQTPQVWLDHQVIEDDGNLKIIWDSVDEIFGVELLNNMFLNYVRRIEYLVGNKIQFALSDRNFVEDETSDKDEETVEFKESSKVICNNDEKYNKNISQKLLKIWGKILDSSDIGLHDEFFALGGNSLNAVQIVNLINDEFGINLPLFVILENSNIYKLSQYILEKLSDDKVNDEQNIDKGYF</sequence>
<dbReference type="GO" id="GO:0016874">
    <property type="term" value="F:ligase activity"/>
    <property type="evidence" value="ECO:0007669"/>
    <property type="project" value="UniProtKB-KW"/>
</dbReference>
<dbReference type="GO" id="GO:0043041">
    <property type="term" value="P:amino acid activation for nonribosomal peptide biosynthetic process"/>
    <property type="evidence" value="ECO:0007669"/>
    <property type="project" value="TreeGrafter"/>
</dbReference>
<dbReference type="InterPro" id="IPR045851">
    <property type="entry name" value="AMP-bd_C_sf"/>
</dbReference>
<dbReference type="PROSITE" id="PS00455">
    <property type="entry name" value="AMP_BINDING"/>
    <property type="match status" value="1"/>
</dbReference>
<evidence type="ECO:0000313" key="8">
    <source>
        <dbReference type="Proteomes" id="UP000245793"/>
    </source>
</evidence>
<keyword evidence="3" id="KW-0597">Phosphoprotein</keyword>
<dbReference type="InterPro" id="IPR029063">
    <property type="entry name" value="SAM-dependent_MTases_sf"/>
</dbReference>
<evidence type="ECO:0000256" key="3">
    <source>
        <dbReference type="ARBA" id="ARBA00022553"/>
    </source>
</evidence>
<feature type="domain" description="Carrier" evidence="6">
    <location>
        <begin position="1417"/>
        <end position="1492"/>
    </location>
</feature>
<dbReference type="SUPFAM" id="SSF53335">
    <property type="entry name" value="S-adenosyl-L-methionine-dependent methyltransferases"/>
    <property type="match status" value="1"/>
</dbReference>
<comment type="cofactor">
    <cofactor evidence="1">
        <name>pantetheine 4'-phosphate</name>
        <dbReference type="ChEBI" id="CHEBI:47942"/>
    </cofactor>
</comment>
<dbReference type="SMART" id="SM00823">
    <property type="entry name" value="PKS_PP"/>
    <property type="match status" value="1"/>
</dbReference>
<dbReference type="Gene3D" id="1.10.1200.10">
    <property type="entry name" value="ACP-like"/>
    <property type="match status" value="3"/>
</dbReference>
<evidence type="ECO:0000313" key="7">
    <source>
        <dbReference type="EMBL" id="PVY95165.1"/>
    </source>
</evidence>
<dbReference type="NCBIfam" id="TIGR01733">
    <property type="entry name" value="AA-adenyl-dom"/>
    <property type="match status" value="1"/>
</dbReference>
<dbReference type="Gene3D" id="3.30.559.30">
    <property type="entry name" value="Nonribosomal peptide synthetase, condensation domain"/>
    <property type="match status" value="2"/>
</dbReference>
<dbReference type="InterPro" id="IPR010071">
    <property type="entry name" value="AA_adenyl_dom"/>
</dbReference>
<dbReference type="InterPro" id="IPR000873">
    <property type="entry name" value="AMP-dep_synth/lig_dom"/>
</dbReference>
<dbReference type="InterPro" id="IPR020806">
    <property type="entry name" value="PKS_PP-bd"/>
</dbReference>
<keyword evidence="2" id="KW-0596">Phosphopantetheine</keyword>
<reference evidence="7 8" key="1">
    <citation type="submission" date="2018-04" db="EMBL/GenBank/DDBJ databases">
        <title>Genomic Encyclopedia of Type Strains, Phase IV (KMG-IV): sequencing the most valuable type-strain genomes for metagenomic binning, comparative biology and taxonomic classification.</title>
        <authorList>
            <person name="Goeker M."/>
        </authorList>
    </citation>
    <scope>NUCLEOTIDE SEQUENCE [LARGE SCALE GENOMIC DNA]</scope>
    <source>
        <strain evidence="7 8">DSM 20705</strain>
    </source>
</reference>
<dbReference type="InterPro" id="IPR036736">
    <property type="entry name" value="ACP-like_sf"/>
</dbReference>
<dbReference type="RefSeq" id="WP_116479664.1">
    <property type="nucleotide sequence ID" value="NZ_QEKV01000002.1"/>
</dbReference>
<proteinExistence type="predicted"/>
<dbReference type="Pfam" id="PF00501">
    <property type="entry name" value="AMP-binding"/>
    <property type="match status" value="1"/>
</dbReference>
<gene>
    <name evidence="7" type="ORF">C7381_10253</name>
</gene>
<dbReference type="GO" id="GO:0008610">
    <property type="term" value="P:lipid biosynthetic process"/>
    <property type="evidence" value="ECO:0007669"/>
    <property type="project" value="UniProtKB-ARBA"/>
</dbReference>
<dbReference type="InterPro" id="IPR020845">
    <property type="entry name" value="AMP-binding_CS"/>
</dbReference>